<dbReference type="CDD" id="cd00221">
    <property type="entry name" value="Vsr"/>
    <property type="match status" value="1"/>
</dbReference>
<dbReference type="EC" id="3.1.-.-" evidence="6"/>
<dbReference type="PIRSF" id="PIRSF018267">
    <property type="entry name" value="VSR_endonuc"/>
    <property type="match status" value="1"/>
</dbReference>
<comment type="similarity">
    <text evidence="6">Belongs to the vsr family.</text>
</comment>
<keyword evidence="1 6" id="KW-0540">Nuclease</keyword>
<keyword evidence="4 6" id="KW-0378">Hydrolase</keyword>
<dbReference type="Pfam" id="PF03852">
    <property type="entry name" value="Vsr"/>
    <property type="match status" value="1"/>
</dbReference>
<dbReference type="Proteomes" id="UP001596023">
    <property type="component" value="Unassembled WGS sequence"/>
</dbReference>
<accession>A0ABV9KY03</accession>
<evidence type="ECO:0000256" key="2">
    <source>
        <dbReference type="ARBA" id="ARBA00022759"/>
    </source>
</evidence>
<evidence type="ECO:0000256" key="1">
    <source>
        <dbReference type="ARBA" id="ARBA00022722"/>
    </source>
</evidence>
<dbReference type="InterPro" id="IPR011335">
    <property type="entry name" value="Restrct_endonuc-II-like"/>
</dbReference>
<proteinExistence type="inferred from homology"/>
<evidence type="ECO:0000256" key="3">
    <source>
        <dbReference type="ARBA" id="ARBA00022763"/>
    </source>
</evidence>
<dbReference type="NCBIfam" id="TIGR00632">
    <property type="entry name" value="vsr"/>
    <property type="match status" value="1"/>
</dbReference>
<reference evidence="8" key="1">
    <citation type="journal article" date="2019" name="Int. J. Syst. Evol. Microbiol.">
        <title>The Global Catalogue of Microorganisms (GCM) 10K type strain sequencing project: providing services to taxonomists for standard genome sequencing and annotation.</title>
        <authorList>
            <consortium name="The Broad Institute Genomics Platform"/>
            <consortium name="The Broad Institute Genome Sequencing Center for Infectious Disease"/>
            <person name="Wu L."/>
            <person name="Ma J."/>
        </authorList>
    </citation>
    <scope>NUCLEOTIDE SEQUENCE [LARGE SCALE GENOMIC DNA]</scope>
    <source>
        <strain evidence="8">CCUG 66188</strain>
    </source>
</reference>
<evidence type="ECO:0000313" key="7">
    <source>
        <dbReference type="EMBL" id="MFC4674891.1"/>
    </source>
</evidence>
<keyword evidence="3 6" id="KW-0227">DNA damage</keyword>
<dbReference type="GO" id="GO:0004519">
    <property type="term" value="F:endonuclease activity"/>
    <property type="evidence" value="ECO:0007669"/>
    <property type="project" value="UniProtKB-KW"/>
</dbReference>
<dbReference type="SUPFAM" id="SSF52980">
    <property type="entry name" value="Restriction endonuclease-like"/>
    <property type="match status" value="1"/>
</dbReference>
<comment type="caution">
    <text evidence="7">The sequence shown here is derived from an EMBL/GenBank/DDBJ whole genome shotgun (WGS) entry which is preliminary data.</text>
</comment>
<name>A0ABV9KY03_9BACT</name>
<keyword evidence="5 6" id="KW-0234">DNA repair</keyword>
<dbReference type="RefSeq" id="WP_379997581.1">
    <property type="nucleotide sequence ID" value="NZ_JBHSGN010000083.1"/>
</dbReference>
<evidence type="ECO:0000256" key="4">
    <source>
        <dbReference type="ARBA" id="ARBA00022801"/>
    </source>
</evidence>
<evidence type="ECO:0000256" key="6">
    <source>
        <dbReference type="PIRNR" id="PIRNR018267"/>
    </source>
</evidence>
<protein>
    <recommendedName>
        <fullName evidence="6">Very short patch repair endonuclease</fullName>
        <ecNumber evidence="6">3.1.-.-</ecNumber>
    </recommendedName>
</protein>
<comment type="function">
    <text evidence="6">May nick specific sequences that contain T:G mispairs resulting from m5C-deamination.</text>
</comment>
<dbReference type="EMBL" id="JBHSGN010000083">
    <property type="protein sequence ID" value="MFC4674891.1"/>
    <property type="molecule type" value="Genomic_DNA"/>
</dbReference>
<keyword evidence="8" id="KW-1185">Reference proteome</keyword>
<evidence type="ECO:0000313" key="8">
    <source>
        <dbReference type="Proteomes" id="UP001596023"/>
    </source>
</evidence>
<organism evidence="7 8">
    <name type="scientific">Dysgonomonas termitidis</name>
    <dbReference type="NCBI Taxonomy" id="1516126"/>
    <lineage>
        <taxon>Bacteria</taxon>
        <taxon>Pseudomonadati</taxon>
        <taxon>Bacteroidota</taxon>
        <taxon>Bacteroidia</taxon>
        <taxon>Bacteroidales</taxon>
        <taxon>Dysgonomonadaceae</taxon>
        <taxon>Dysgonomonas</taxon>
    </lineage>
</organism>
<keyword evidence="2 6" id="KW-0255">Endonuclease</keyword>
<gene>
    <name evidence="7" type="ORF">ACFO6W_14395</name>
</gene>
<dbReference type="Gene3D" id="3.40.960.10">
    <property type="entry name" value="VSR Endonuclease"/>
    <property type="match status" value="1"/>
</dbReference>
<dbReference type="InterPro" id="IPR004603">
    <property type="entry name" value="DNA_mismatch_endonuc_vsr"/>
</dbReference>
<sequence length="140" mass="16952">MTDIHSKETRSYNMSQVKARDTKPELIVRRFLFSNKLRYRLYDKKLQGKPDIVLRKYKTIIFIHGCFWHGHENCKYSALPKTRTEFWSDKIESNKKRDKKNIDQLKSDDWNVLIVYECELRKGRQEHTLNNILSNIQNQF</sequence>
<evidence type="ECO:0000256" key="5">
    <source>
        <dbReference type="ARBA" id="ARBA00023204"/>
    </source>
</evidence>